<evidence type="ECO:0000313" key="2">
    <source>
        <dbReference type="Proteomes" id="UP000800036"/>
    </source>
</evidence>
<organism evidence="1 2">
    <name type="scientific">Bimuria novae-zelandiae CBS 107.79</name>
    <dbReference type="NCBI Taxonomy" id="1447943"/>
    <lineage>
        <taxon>Eukaryota</taxon>
        <taxon>Fungi</taxon>
        <taxon>Dikarya</taxon>
        <taxon>Ascomycota</taxon>
        <taxon>Pezizomycotina</taxon>
        <taxon>Dothideomycetes</taxon>
        <taxon>Pleosporomycetidae</taxon>
        <taxon>Pleosporales</taxon>
        <taxon>Massarineae</taxon>
        <taxon>Didymosphaeriaceae</taxon>
        <taxon>Bimuria</taxon>
    </lineage>
</organism>
<keyword evidence="2" id="KW-1185">Reference proteome</keyword>
<accession>A0A6A5VAT4</accession>
<sequence>MMPHDASDAPAMSEIVVQELIGRGADVKDRDAQGCTLVVVNNKFILFPIDDLKLDIHARDNVGRSSVAVATRALDQTWHRTSDNDYSRRVVKKNMAALILGGVPLNEPDDCGKPVLVNWVDDITDLFHPWQRQSKQFYPRPSEENIAWLAQFRELNWDVGHAIMGQLDRKKWDDSEEAKQKARDYLEKMRKKYVTPRKCLGPRFCRRYDLIGSNCEHEGCIMYTHTVVDPVTDLVHDVLIARGSTTEAGSGLDMVVHGQHAIRRITARDHGKTQSKSGVADVCQSRPALLTRFCPEVNVG</sequence>
<gene>
    <name evidence="1" type="ORF">BU23DRAFT_598553</name>
</gene>
<proteinExistence type="predicted"/>
<dbReference type="EMBL" id="ML976676">
    <property type="protein sequence ID" value="KAF1974235.1"/>
    <property type="molecule type" value="Genomic_DNA"/>
</dbReference>
<protein>
    <submittedName>
        <fullName evidence="1">Uncharacterized protein</fullName>
    </submittedName>
</protein>
<dbReference type="Proteomes" id="UP000800036">
    <property type="component" value="Unassembled WGS sequence"/>
</dbReference>
<dbReference type="AlphaFoldDB" id="A0A6A5VAT4"/>
<evidence type="ECO:0000313" key="1">
    <source>
        <dbReference type="EMBL" id="KAF1974235.1"/>
    </source>
</evidence>
<name>A0A6A5VAT4_9PLEO</name>
<reference evidence="1" key="1">
    <citation type="journal article" date="2020" name="Stud. Mycol.">
        <title>101 Dothideomycetes genomes: a test case for predicting lifestyles and emergence of pathogens.</title>
        <authorList>
            <person name="Haridas S."/>
            <person name="Albert R."/>
            <person name="Binder M."/>
            <person name="Bloem J."/>
            <person name="Labutti K."/>
            <person name="Salamov A."/>
            <person name="Andreopoulos B."/>
            <person name="Baker S."/>
            <person name="Barry K."/>
            <person name="Bills G."/>
            <person name="Bluhm B."/>
            <person name="Cannon C."/>
            <person name="Castanera R."/>
            <person name="Culley D."/>
            <person name="Daum C."/>
            <person name="Ezra D."/>
            <person name="Gonzalez J."/>
            <person name="Henrissat B."/>
            <person name="Kuo A."/>
            <person name="Liang C."/>
            <person name="Lipzen A."/>
            <person name="Lutzoni F."/>
            <person name="Magnuson J."/>
            <person name="Mondo S."/>
            <person name="Nolan M."/>
            <person name="Ohm R."/>
            <person name="Pangilinan J."/>
            <person name="Park H.-J."/>
            <person name="Ramirez L."/>
            <person name="Alfaro M."/>
            <person name="Sun H."/>
            <person name="Tritt A."/>
            <person name="Yoshinaga Y."/>
            <person name="Zwiers L.-H."/>
            <person name="Turgeon B."/>
            <person name="Goodwin S."/>
            <person name="Spatafora J."/>
            <person name="Crous P."/>
            <person name="Grigoriev I."/>
        </authorList>
    </citation>
    <scope>NUCLEOTIDE SEQUENCE</scope>
    <source>
        <strain evidence="1">CBS 107.79</strain>
    </source>
</reference>